<dbReference type="Proteomes" id="UP000631114">
    <property type="component" value="Unassembled WGS sequence"/>
</dbReference>
<feature type="non-terminal residue" evidence="1">
    <location>
        <position position="1"/>
    </location>
</feature>
<dbReference type="Gene3D" id="1.10.150.300">
    <property type="entry name" value="TGS-like domain"/>
    <property type="match status" value="1"/>
</dbReference>
<proteinExistence type="predicted"/>
<feature type="non-terminal residue" evidence="1">
    <location>
        <position position="136"/>
    </location>
</feature>
<evidence type="ECO:0000313" key="1">
    <source>
        <dbReference type="EMBL" id="KAF9618634.1"/>
    </source>
</evidence>
<dbReference type="InterPro" id="IPR038824">
    <property type="entry name" value="SHOC1-like"/>
</dbReference>
<dbReference type="AlphaFoldDB" id="A0A835IK59"/>
<dbReference type="PANTHER" id="PTHR35764">
    <property type="entry name" value="PROTEIN SHORTAGE IN CHIASMATA 1"/>
    <property type="match status" value="1"/>
</dbReference>
<organism evidence="1 2">
    <name type="scientific">Coptis chinensis</name>
    <dbReference type="NCBI Taxonomy" id="261450"/>
    <lineage>
        <taxon>Eukaryota</taxon>
        <taxon>Viridiplantae</taxon>
        <taxon>Streptophyta</taxon>
        <taxon>Embryophyta</taxon>
        <taxon>Tracheophyta</taxon>
        <taxon>Spermatophyta</taxon>
        <taxon>Magnoliopsida</taxon>
        <taxon>Ranunculales</taxon>
        <taxon>Ranunculaceae</taxon>
        <taxon>Coptidoideae</taxon>
        <taxon>Coptis</taxon>
    </lineage>
</organism>
<dbReference type="InterPro" id="IPR023192">
    <property type="entry name" value="TGS-like_dom_sf"/>
</dbReference>
<evidence type="ECO:0000313" key="2">
    <source>
        <dbReference type="Proteomes" id="UP000631114"/>
    </source>
</evidence>
<gene>
    <name evidence="1" type="ORF">IFM89_002329</name>
</gene>
<dbReference type="OrthoDB" id="2018152at2759"/>
<comment type="caution">
    <text evidence="1">The sequence shown here is derived from an EMBL/GenBank/DDBJ whole genome shotgun (WGS) entry which is preliminary data.</text>
</comment>
<name>A0A835IK59_9MAGN</name>
<dbReference type="EMBL" id="JADFTS010000002">
    <property type="protein sequence ID" value="KAF9618634.1"/>
    <property type="molecule type" value="Genomic_DNA"/>
</dbReference>
<reference evidence="1 2" key="1">
    <citation type="submission" date="2020-10" db="EMBL/GenBank/DDBJ databases">
        <title>The Coptis chinensis genome and diversification of protoberbering-type alkaloids.</title>
        <authorList>
            <person name="Wang B."/>
            <person name="Shu S."/>
            <person name="Song C."/>
            <person name="Liu Y."/>
        </authorList>
    </citation>
    <scope>NUCLEOTIDE SEQUENCE [LARGE SCALE GENOMIC DNA]</scope>
    <source>
        <strain evidence="1">HL-2020</strain>
        <tissue evidence="1">Leaf</tissue>
    </source>
</reference>
<keyword evidence="2" id="KW-1185">Reference proteome</keyword>
<sequence length="136" mass="15535">AFEDPDIIRVDDSVDPVRDLEVITEELWLKDMHNENLEEMIPSPCKVSESIYSVQQIANEYNMEQTNAYSVEDDSSVQERNCLSPVRYPLLEVNETGLECFKGLSTVEKFNLLIEKIEGQHWTQNNNLTGGGKGRL</sequence>
<accession>A0A835IK59</accession>
<dbReference type="GO" id="GO:0000712">
    <property type="term" value="P:resolution of meiotic recombination intermediates"/>
    <property type="evidence" value="ECO:0007669"/>
    <property type="project" value="TreeGrafter"/>
</dbReference>
<protein>
    <submittedName>
        <fullName evidence="1">Uncharacterized protein</fullName>
    </submittedName>
</protein>
<dbReference type="PANTHER" id="PTHR35764:SF1">
    <property type="entry name" value="PROTEIN SHORTAGE IN CHIASMATA 1"/>
    <property type="match status" value="1"/>
</dbReference>